<reference evidence="4 5" key="1">
    <citation type="submission" date="2017-10" db="EMBL/GenBank/DDBJ databases">
        <title>Comparative genomics in systemic dimorphic fungi from Ajellomycetaceae.</title>
        <authorList>
            <person name="Munoz J.F."/>
            <person name="Mcewen J.G."/>
            <person name="Clay O.K."/>
            <person name="Cuomo C.A."/>
        </authorList>
    </citation>
    <scope>NUCLEOTIDE SEQUENCE [LARGE SCALE GENOMIC DNA]</scope>
    <source>
        <strain evidence="4 5">UAMH7299</strain>
    </source>
</reference>
<dbReference type="SUPFAM" id="SSF52540">
    <property type="entry name" value="P-loop containing nucleoside triphosphate hydrolases"/>
    <property type="match status" value="1"/>
</dbReference>
<accession>A0A2B7XUZ7</accession>
<evidence type="ECO:0000256" key="1">
    <source>
        <dbReference type="ARBA" id="ARBA00022737"/>
    </source>
</evidence>
<dbReference type="Proteomes" id="UP000224634">
    <property type="component" value="Unassembled WGS sequence"/>
</dbReference>
<evidence type="ECO:0000313" key="5">
    <source>
        <dbReference type="Proteomes" id="UP000224634"/>
    </source>
</evidence>
<dbReference type="PROSITE" id="PS50837">
    <property type="entry name" value="NACHT"/>
    <property type="match status" value="1"/>
</dbReference>
<dbReference type="SUPFAM" id="SSF48452">
    <property type="entry name" value="TPR-like"/>
    <property type="match status" value="1"/>
</dbReference>
<feature type="repeat" description="TPR" evidence="2">
    <location>
        <begin position="920"/>
        <end position="953"/>
    </location>
</feature>
<dbReference type="InterPro" id="IPR056884">
    <property type="entry name" value="NPHP3-like_N"/>
</dbReference>
<dbReference type="InterPro" id="IPR007111">
    <property type="entry name" value="NACHT_NTPase"/>
</dbReference>
<evidence type="ECO:0000313" key="4">
    <source>
        <dbReference type="EMBL" id="PGH12593.1"/>
    </source>
</evidence>
<keyword evidence="2" id="KW-0802">TPR repeat</keyword>
<dbReference type="PROSITE" id="PS50005">
    <property type="entry name" value="TPR"/>
    <property type="match status" value="1"/>
</dbReference>
<dbReference type="Gene3D" id="3.40.50.300">
    <property type="entry name" value="P-loop containing nucleotide triphosphate hydrolases"/>
    <property type="match status" value="1"/>
</dbReference>
<gene>
    <name evidence="4" type="ORF">AJ80_06651</name>
</gene>
<dbReference type="EMBL" id="PDNA01000115">
    <property type="protein sequence ID" value="PGH12593.1"/>
    <property type="molecule type" value="Genomic_DNA"/>
</dbReference>
<sequence>MVASKDQVPAIYERAVKKYKEITDETLDMEFLTKIQNVQELTKEIDERNTKFLEFREKRGAIFDVLQATLIPVQLFGDLMAGGASMVFPPSSLVFGAVTYLMGAAKGVSESYNAIHDLMGTLKDFTIRLKVYSKEDISEDLGNKLSDILVTLVEIFALSTKTICRGRLLKLTRNFLLGSDDAIQAAMGKLDNLTRVEACLVGAETLTELKRTGRAVDSISATVNTTNTTVVETGMTVNQMSVQVNEVQEMLGTLVVSVHEGRQENSEDREKSLQVLVSKILQPSKTDSAQDWYNKINKARIPGTGDWVQSEAIFQAWLNKQGPIIFLSGNPGAGKSYLATNIVSFLREQYPQNVQSMVLISVGYFFFKDDNPNTRSIHQALRDLAFQISLNDPVYQKYLATVEIYEKIGTLESAWRLLFVEYFLKRPNIDSRVYILLDAVDEAWDKERMTFFSLLRDLYDAPGNTRLQLVVVGRPHISDQLLEGLEAEVPTIHVTTQKNSSDINQYIHASIKKSVVLRRVSSKLHQEIVEKLSAGAEGMFLWVNLMLQELVKKRNETSIRNALEHPPKGLQEILCHVLSSFSASSNEEELEYLNEVLLWVACSNQPLTLAKIDSILRLKSPEGDGIIYLEGLLRRQFASFFNVDREDGLTTAELYNMSRTLNLFDESGDERDKDEDEEAFADVENFTDFNSDRQTTTVTFCHASIGDFLRNETQGKVSAGKGHVAVGVNYHEAKAHVLKTLLRLISDREFAKKADDSWDMVTHAARNWVHHLLITSPLECSPDDQKEIAKRLVTAFMSEAVIGCWIGRRMSPVWVSTNASIQAVWQWWKDKEVLESFSPKEREFILSTEGDPITTFKPLVMLCMKKWLLEIQWYPEPLMAVVWSYQSLIKGKEVDSFNSVDPTAEEIVEAAEFGNLEKNGTWYQRCAMVLRKFGHYDKALEYFTKSLEHQPDEWLNQGGMAFTYWMKGESQKAIELYEGATQILAAKIEAAPGNISLKATIHTFLERMGNCYKQLGDMDKRLEVIKQAYMHTPYCDNCINALLEYYGTNHCHKETMDLLRQLADTPVPDKDYSRLTQALWENADPDKGFFFFIADAALATDNLDFMVDSWRTAAREARKALKMVVATELELGLAQIYNEFLHDQAKATKRWEKIMSAYASTKEKTQIGFLKLQASVKLARQYLYDAVDAGVGSLEAEGAVAKLERLVKQTKADEHYMLLAFSSGRALSLGIYYRLNGQEEEARALFRPSIKQGIQLLSDDDLENDSFGLFNLMNALLAAGDARNVIAGFYVAIGSWPGSISESVTCDGPCRRTIDDPDNFALCPICYDTGFCPDCVKMLAEGTMAFRKCSAKHVKDFIYIPPQPEQVDTGTTLVDGEKMDFREWMNQLRKEWDV</sequence>
<dbReference type="InterPro" id="IPR027417">
    <property type="entry name" value="P-loop_NTPase"/>
</dbReference>
<protein>
    <recommendedName>
        <fullName evidence="3">NACHT domain-containing protein</fullName>
    </recommendedName>
</protein>
<comment type="caution">
    <text evidence="4">The sequence shown here is derived from an EMBL/GenBank/DDBJ whole genome shotgun (WGS) entry which is preliminary data.</text>
</comment>
<dbReference type="Pfam" id="PF24883">
    <property type="entry name" value="NPHP3_N"/>
    <property type="match status" value="1"/>
</dbReference>
<proteinExistence type="predicted"/>
<keyword evidence="5" id="KW-1185">Reference proteome</keyword>
<keyword evidence="1" id="KW-0677">Repeat</keyword>
<dbReference type="SMART" id="SM00028">
    <property type="entry name" value="TPR"/>
    <property type="match status" value="2"/>
</dbReference>
<evidence type="ECO:0000259" key="3">
    <source>
        <dbReference type="PROSITE" id="PS50837"/>
    </source>
</evidence>
<organism evidence="4 5">
    <name type="scientific">Polytolypa hystricis (strain UAMH7299)</name>
    <dbReference type="NCBI Taxonomy" id="1447883"/>
    <lineage>
        <taxon>Eukaryota</taxon>
        <taxon>Fungi</taxon>
        <taxon>Dikarya</taxon>
        <taxon>Ascomycota</taxon>
        <taxon>Pezizomycotina</taxon>
        <taxon>Eurotiomycetes</taxon>
        <taxon>Eurotiomycetidae</taxon>
        <taxon>Onygenales</taxon>
        <taxon>Onygenales incertae sedis</taxon>
        <taxon>Polytolypa</taxon>
    </lineage>
</organism>
<dbReference type="Gene3D" id="1.25.40.10">
    <property type="entry name" value="Tetratricopeptide repeat domain"/>
    <property type="match status" value="1"/>
</dbReference>
<dbReference type="InterPro" id="IPR019734">
    <property type="entry name" value="TPR_rpt"/>
</dbReference>
<evidence type="ECO:0000256" key="2">
    <source>
        <dbReference type="PROSITE-ProRule" id="PRU00339"/>
    </source>
</evidence>
<dbReference type="PANTHER" id="PTHR10039:SF17">
    <property type="entry name" value="FUNGAL STAND N-TERMINAL GOODBYE DOMAIN-CONTAINING PROTEIN-RELATED"/>
    <property type="match status" value="1"/>
</dbReference>
<dbReference type="OrthoDB" id="4172400at2759"/>
<dbReference type="InterPro" id="IPR011990">
    <property type="entry name" value="TPR-like_helical_dom_sf"/>
</dbReference>
<feature type="domain" description="NACHT" evidence="3">
    <location>
        <begin position="323"/>
        <end position="475"/>
    </location>
</feature>
<dbReference type="PANTHER" id="PTHR10039">
    <property type="entry name" value="AMELOGENIN"/>
    <property type="match status" value="1"/>
</dbReference>
<dbReference type="Pfam" id="PF17109">
    <property type="entry name" value="Goodbye"/>
    <property type="match status" value="1"/>
</dbReference>
<name>A0A2B7XUZ7_POLH7</name>
<dbReference type="InterPro" id="IPR031350">
    <property type="entry name" value="Goodbye_dom"/>
</dbReference>